<accession>A0AA88AM09</accession>
<feature type="compositionally biased region" description="Basic residues" evidence="1">
    <location>
        <begin position="78"/>
        <end position="92"/>
    </location>
</feature>
<keyword evidence="3" id="KW-1185">Reference proteome</keyword>
<evidence type="ECO:0000313" key="3">
    <source>
        <dbReference type="Proteomes" id="UP001187192"/>
    </source>
</evidence>
<protein>
    <submittedName>
        <fullName evidence="2">Uncharacterized protein</fullName>
    </submittedName>
</protein>
<organism evidence="2 3">
    <name type="scientific">Ficus carica</name>
    <name type="common">Common fig</name>
    <dbReference type="NCBI Taxonomy" id="3494"/>
    <lineage>
        <taxon>Eukaryota</taxon>
        <taxon>Viridiplantae</taxon>
        <taxon>Streptophyta</taxon>
        <taxon>Embryophyta</taxon>
        <taxon>Tracheophyta</taxon>
        <taxon>Spermatophyta</taxon>
        <taxon>Magnoliopsida</taxon>
        <taxon>eudicotyledons</taxon>
        <taxon>Gunneridae</taxon>
        <taxon>Pentapetalae</taxon>
        <taxon>rosids</taxon>
        <taxon>fabids</taxon>
        <taxon>Rosales</taxon>
        <taxon>Moraceae</taxon>
        <taxon>Ficeae</taxon>
        <taxon>Ficus</taxon>
    </lineage>
</organism>
<evidence type="ECO:0000313" key="2">
    <source>
        <dbReference type="EMBL" id="GMN54465.1"/>
    </source>
</evidence>
<name>A0AA88AM09_FICCA</name>
<proteinExistence type="predicted"/>
<sequence>MKSSSFYDARRPDLQHSDVWEEIVAVGGDRVTDPSPISTIRGEVASYAGESSPTKFAGDVWEEIAAVGGDRVADLNRHRSPPSKVRSRAALG</sequence>
<feature type="region of interest" description="Disordered" evidence="1">
    <location>
        <begin position="73"/>
        <end position="92"/>
    </location>
</feature>
<dbReference type="EMBL" id="BTGU01000051">
    <property type="protein sequence ID" value="GMN54465.1"/>
    <property type="molecule type" value="Genomic_DNA"/>
</dbReference>
<comment type="caution">
    <text evidence="2">The sequence shown here is derived from an EMBL/GenBank/DDBJ whole genome shotgun (WGS) entry which is preliminary data.</text>
</comment>
<reference evidence="2" key="1">
    <citation type="submission" date="2023-07" db="EMBL/GenBank/DDBJ databases">
        <title>draft genome sequence of fig (Ficus carica).</title>
        <authorList>
            <person name="Takahashi T."/>
            <person name="Nishimura K."/>
        </authorList>
    </citation>
    <scope>NUCLEOTIDE SEQUENCE</scope>
</reference>
<dbReference type="AlphaFoldDB" id="A0AA88AM09"/>
<gene>
    <name evidence="2" type="ORF">TIFTF001_023595</name>
</gene>
<evidence type="ECO:0000256" key="1">
    <source>
        <dbReference type="SAM" id="MobiDB-lite"/>
    </source>
</evidence>
<dbReference type="Proteomes" id="UP001187192">
    <property type="component" value="Unassembled WGS sequence"/>
</dbReference>